<organism evidence="1">
    <name type="scientific">marine metagenome</name>
    <dbReference type="NCBI Taxonomy" id="408172"/>
    <lineage>
        <taxon>unclassified sequences</taxon>
        <taxon>metagenomes</taxon>
        <taxon>ecological metagenomes</taxon>
    </lineage>
</organism>
<reference evidence="1" key="1">
    <citation type="submission" date="2018-05" db="EMBL/GenBank/DDBJ databases">
        <authorList>
            <person name="Lanie J.A."/>
            <person name="Ng W.-L."/>
            <person name="Kazmierczak K.M."/>
            <person name="Andrzejewski T.M."/>
            <person name="Davidsen T.M."/>
            <person name="Wayne K.J."/>
            <person name="Tettelin H."/>
            <person name="Glass J.I."/>
            <person name="Rusch D."/>
            <person name="Podicherti R."/>
            <person name="Tsui H.-C.T."/>
            <person name="Winkler M.E."/>
        </authorList>
    </citation>
    <scope>NUCLEOTIDE SEQUENCE</scope>
</reference>
<protein>
    <recommendedName>
        <fullName evidence="2">SDR family NAD(P)-dependent oxidoreductase</fullName>
    </recommendedName>
</protein>
<dbReference type="SUPFAM" id="SSF51735">
    <property type="entry name" value="NAD(P)-binding Rossmann-fold domains"/>
    <property type="match status" value="1"/>
</dbReference>
<feature type="non-terminal residue" evidence="1">
    <location>
        <position position="124"/>
    </location>
</feature>
<sequence>MSKGMNILIAGCTSTIGRSIIKEFAPNNSLFLISRKSAKDDVLKLKENALLLGSNSVTLIEYDLGDSPNSHLNEIVKNNYDLFINLASSTSKINDEDIFPLNHQYHTNIDLANPLIIVNNILEK</sequence>
<gene>
    <name evidence="1" type="ORF">METZ01_LOCUS461993</name>
</gene>
<proteinExistence type="predicted"/>
<evidence type="ECO:0008006" key="2">
    <source>
        <dbReference type="Google" id="ProtNLM"/>
    </source>
</evidence>
<dbReference type="Gene3D" id="3.40.50.720">
    <property type="entry name" value="NAD(P)-binding Rossmann-like Domain"/>
    <property type="match status" value="1"/>
</dbReference>
<name>A0A383ANK0_9ZZZZ</name>
<dbReference type="EMBL" id="UINC01193495">
    <property type="protein sequence ID" value="SVE09139.1"/>
    <property type="molecule type" value="Genomic_DNA"/>
</dbReference>
<accession>A0A383ANK0</accession>
<dbReference type="AlphaFoldDB" id="A0A383ANK0"/>
<dbReference type="InterPro" id="IPR036291">
    <property type="entry name" value="NAD(P)-bd_dom_sf"/>
</dbReference>
<evidence type="ECO:0000313" key="1">
    <source>
        <dbReference type="EMBL" id="SVE09139.1"/>
    </source>
</evidence>